<keyword evidence="6" id="KW-0508">mRNA splicing</keyword>
<dbReference type="SUPFAM" id="SSF57850">
    <property type="entry name" value="RING/U-box"/>
    <property type="match status" value="1"/>
</dbReference>
<dbReference type="SMART" id="SM00184">
    <property type="entry name" value="RING"/>
    <property type="match status" value="1"/>
</dbReference>
<evidence type="ECO:0000256" key="5">
    <source>
        <dbReference type="PROSITE-ProRule" id="PRU00723"/>
    </source>
</evidence>
<protein>
    <recommendedName>
        <fullName evidence="6">Pre-mRNA-splicing factor CWC24</fullName>
    </recommendedName>
</protein>
<comment type="subcellular location">
    <subcellularLocation>
        <location evidence="6">Nucleus</location>
    </subcellularLocation>
</comment>
<dbReference type="InterPro" id="IPR017907">
    <property type="entry name" value="Znf_RING_CS"/>
</dbReference>
<organism evidence="10 11">
    <name type="scientific">Smittium culicis</name>
    <dbReference type="NCBI Taxonomy" id="133412"/>
    <lineage>
        <taxon>Eukaryota</taxon>
        <taxon>Fungi</taxon>
        <taxon>Fungi incertae sedis</taxon>
        <taxon>Zoopagomycota</taxon>
        <taxon>Kickxellomycotina</taxon>
        <taxon>Harpellomycetes</taxon>
        <taxon>Harpellales</taxon>
        <taxon>Legeriomycetaceae</taxon>
        <taxon>Smittium</taxon>
    </lineage>
</organism>
<feature type="region of interest" description="Disordered" evidence="7">
    <location>
        <begin position="242"/>
        <end position="266"/>
    </location>
</feature>
<dbReference type="Pfam" id="PF13920">
    <property type="entry name" value="zf-C3HC4_3"/>
    <property type="match status" value="1"/>
</dbReference>
<dbReference type="InterPro" id="IPR036855">
    <property type="entry name" value="Znf_CCCH_sf"/>
</dbReference>
<evidence type="ECO:0000256" key="2">
    <source>
        <dbReference type="ARBA" id="ARBA00022723"/>
    </source>
</evidence>
<feature type="domain" description="RING-type" evidence="8">
    <location>
        <begin position="274"/>
        <end position="311"/>
    </location>
</feature>
<name>A0A1R1X5Q5_9FUNG</name>
<dbReference type="SMART" id="SM00356">
    <property type="entry name" value="ZnF_C3H1"/>
    <property type="match status" value="1"/>
</dbReference>
<dbReference type="GO" id="GO:0005684">
    <property type="term" value="C:U2-type spliceosomal complex"/>
    <property type="evidence" value="ECO:0007669"/>
    <property type="project" value="TreeGrafter"/>
</dbReference>
<dbReference type="Gene3D" id="3.30.40.10">
    <property type="entry name" value="Zinc/RING finger domain, C3HC4 (zinc finger)"/>
    <property type="match status" value="1"/>
</dbReference>
<dbReference type="CDD" id="cd16539">
    <property type="entry name" value="RING-HC_RNF113A_B"/>
    <property type="match status" value="1"/>
</dbReference>
<feature type="domain" description="C3H1-type" evidence="9">
    <location>
        <begin position="198"/>
        <end position="226"/>
    </location>
</feature>
<dbReference type="AlphaFoldDB" id="A0A1R1X5Q5"/>
<evidence type="ECO:0000259" key="8">
    <source>
        <dbReference type="PROSITE" id="PS50089"/>
    </source>
</evidence>
<dbReference type="STRING" id="133412.A0A1R1X5Q5"/>
<dbReference type="PROSITE" id="PS50103">
    <property type="entry name" value="ZF_C3H1"/>
    <property type="match status" value="1"/>
</dbReference>
<comment type="function">
    <text evidence="6">Involved in pre-mRNA splicing.</text>
</comment>
<keyword evidence="6" id="KW-0747">Spliceosome</keyword>
<dbReference type="GO" id="GO:0008270">
    <property type="term" value="F:zinc ion binding"/>
    <property type="evidence" value="ECO:0007669"/>
    <property type="project" value="UniProtKB-KW"/>
</dbReference>
<dbReference type="InterPro" id="IPR000571">
    <property type="entry name" value="Znf_CCCH"/>
</dbReference>
<dbReference type="GO" id="GO:0003677">
    <property type="term" value="F:DNA binding"/>
    <property type="evidence" value="ECO:0007669"/>
    <property type="project" value="UniProtKB-UniRule"/>
</dbReference>
<dbReference type="Pfam" id="PF00642">
    <property type="entry name" value="zf-CCCH"/>
    <property type="match status" value="1"/>
</dbReference>
<dbReference type="PROSITE" id="PS00518">
    <property type="entry name" value="ZF_RING_1"/>
    <property type="match status" value="1"/>
</dbReference>
<feature type="compositionally biased region" description="Acidic residues" evidence="7">
    <location>
        <begin position="54"/>
        <end position="64"/>
    </location>
</feature>
<evidence type="ECO:0000256" key="1">
    <source>
        <dbReference type="ARBA" id="ARBA00009161"/>
    </source>
</evidence>
<dbReference type="Proteomes" id="UP000187283">
    <property type="component" value="Unassembled WGS sequence"/>
</dbReference>
<dbReference type="InterPro" id="IPR013083">
    <property type="entry name" value="Znf_RING/FYVE/PHD"/>
</dbReference>
<proteinExistence type="inferred from homology"/>
<dbReference type="InterPro" id="IPR001841">
    <property type="entry name" value="Znf_RING"/>
</dbReference>
<evidence type="ECO:0000256" key="6">
    <source>
        <dbReference type="RuleBase" id="RU367110"/>
    </source>
</evidence>
<comment type="caution">
    <text evidence="10">The sequence shown here is derived from an EMBL/GenBank/DDBJ whole genome shotgun (WGS) entry which is preliminary data.</text>
</comment>
<dbReference type="PROSITE" id="PS50089">
    <property type="entry name" value="ZF_RING_2"/>
    <property type="match status" value="1"/>
</dbReference>
<dbReference type="EMBL" id="LSSN01005224">
    <property type="protein sequence ID" value="OMJ09975.1"/>
    <property type="molecule type" value="Genomic_DNA"/>
</dbReference>
<keyword evidence="6" id="KW-0539">Nucleus</keyword>
<gene>
    <name evidence="10" type="ORF">AYI70_g10609</name>
</gene>
<evidence type="ECO:0000256" key="4">
    <source>
        <dbReference type="ARBA" id="ARBA00022833"/>
    </source>
</evidence>
<keyword evidence="6" id="KW-0507">mRNA processing</keyword>
<dbReference type="GO" id="GO:0034247">
    <property type="term" value="P:snoRNA splicing"/>
    <property type="evidence" value="ECO:0007669"/>
    <property type="project" value="TreeGrafter"/>
</dbReference>
<evidence type="ECO:0000313" key="11">
    <source>
        <dbReference type="Proteomes" id="UP000187283"/>
    </source>
</evidence>
<comment type="subunit">
    <text evidence="6">Associated with the spliceosome.</text>
</comment>
<sequence length="346" mass="39569">MDSNKPAKIVAFKKFKKPSTLKKSSHENNHSSEKEKNSSAGNILKRTDNRWKDESDEYGEEIESEEKKQNKKIKSSVNTFSSKNTDTGKPVTNFTVDLKNEKEQKLGNKADEDRMYLVLENSENYSRANEKVDNIVLNRTKEYKGMSSYRTFAPKRHDEKNNIENIDGKHGQSIPNKPKSRFGPIRASQNVRVTSVMDYQPDVCKDYKETGFCGYGDSCKFLHDRGDYKSGWQLEKEWEEMQANGGRREDTSLWKVDNSDDDTSSSDEELPFACSICLKEFTTPISTRCNHYFCESCALKNYLKTPKCFICGAATGGMFKPATALIKKLREKHERLSKISANEKSD</sequence>
<keyword evidence="3 5" id="KW-0863">Zinc-finger</keyword>
<dbReference type="InterPro" id="IPR039971">
    <property type="entry name" value="CWC24-like"/>
</dbReference>
<feature type="region of interest" description="Disordered" evidence="7">
    <location>
        <begin position="1"/>
        <end position="93"/>
    </location>
</feature>
<feature type="compositionally biased region" description="Basic and acidic residues" evidence="7">
    <location>
        <begin position="24"/>
        <end position="37"/>
    </location>
</feature>
<accession>A0A1R1X5Q5</accession>
<dbReference type="PANTHER" id="PTHR12930:SF0">
    <property type="entry name" value="RING FINGER PROTEIN 113B"/>
    <property type="match status" value="1"/>
</dbReference>
<evidence type="ECO:0000256" key="7">
    <source>
        <dbReference type="SAM" id="MobiDB-lite"/>
    </source>
</evidence>
<dbReference type="GO" id="GO:0006397">
    <property type="term" value="P:mRNA processing"/>
    <property type="evidence" value="ECO:0007669"/>
    <property type="project" value="UniProtKB-KW"/>
</dbReference>
<keyword evidence="2 5" id="KW-0479">Metal-binding</keyword>
<keyword evidence="11" id="KW-1185">Reference proteome</keyword>
<reference evidence="10 11" key="1">
    <citation type="submission" date="2017-01" db="EMBL/GenBank/DDBJ databases">
        <authorList>
            <person name="Mah S.A."/>
            <person name="Swanson W.J."/>
            <person name="Moy G.W."/>
            <person name="Vacquier V.D."/>
        </authorList>
    </citation>
    <scope>NUCLEOTIDE SEQUENCE [LARGE SCALE GENOMIC DNA]</scope>
    <source>
        <strain evidence="10 11">GSMNP</strain>
    </source>
</reference>
<feature type="compositionally biased region" description="Basic residues" evidence="7">
    <location>
        <begin position="11"/>
        <end position="20"/>
    </location>
</feature>
<dbReference type="Gene3D" id="4.10.1000.10">
    <property type="entry name" value="Zinc finger, CCCH-type"/>
    <property type="match status" value="1"/>
</dbReference>
<keyword evidence="6" id="KW-0238">DNA-binding</keyword>
<dbReference type="PANTHER" id="PTHR12930">
    <property type="entry name" value="ZINC FINGER PROTEIN 183"/>
    <property type="match status" value="1"/>
</dbReference>
<comment type="similarity">
    <text evidence="1 6">Belongs to the CWC24 family.</text>
</comment>
<feature type="region of interest" description="Disordered" evidence="7">
    <location>
        <begin position="161"/>
        <end position="183"/>
    </location>
</feature>
<feature type="compositionally biased region" description="Basic and acidic residues" evidence="7">
    <location>
        <begin position="161"/>
        <end position="170"/>
    </location>
</feature>
<keyword evidence="4 5" id="KW-0862">Zinc</keyword>
<evidence type="ECO:0000259" key="9">
    <source>
        <dbReference type="PROSITE" id="PS50103"/>
    </source>
</evidence>
<feature type="compositionally biased region" description="Polar residues" evidence="7">
    <location>
        <begin position="77"/>
        <end position="93"/>
    </location>
</feature>
<dbReference type="SUPFAM" id="SSF90229">
    <property type="entry name" value="CCCH zinc finger"/>
    <property type="match status" value="1"/>
</dbReference>
<feature type="zinc finger region" description="C3H1-type" evidence="5">
    <location>
        <begin position="198"/>
        <end position="226"/>
    </location>
</feature>
<evidence type="ECO:0000256" key="3">
    <source>
        <dbReference type="ARBA" id="ARBA00022771"/>
    </source>
</evidence>
<evidence type="ECO:0000313" key="10">
    <source>
        <dbReference type="EMBL" id="OMJ09975.1"/>
    </source>
</evidence>
<dbReference type="OrthoDB" id="25761at2759"/>